<protein>
    <submittedName>
        <fullName evidence="3">Uncharacterized protein</fullName>
    </submittedName>
</protein>
<gene>
    <name evidence="3" type="ORF">RN001_005590</name>
</gene>
<evidence type="ECO:0000256" key="2">
    <source>
        <dbReference type="SAM" id="MobiDB-lite"/>
    </source>
</evidence>
<keyword evidence="4" id="KW-1185">Reference proteome</keyword>
<dbReference type="InterPro" id="IPR011010">
    <property type="entry name" value="DNA_brk_join_enz"/>
</dbReference>
<dbReference type="Gene3D" id="1.10.443.10">
    <property type="entry name" value="Intergrase catalytic core"/>
    <property type="match status" value="1"/>
</dbReference>
<keyword evidence="1" id="KW-0233">DNA recombination</keyword>
<reference evidence="4" key="1">
    <citation type="submission" date="2023-01" db="EMBL/GenBank/DDBJ databases">
        <title>Key to firefly adult light organ development and bioluminescence: homeobox transcription factors regulate luciferase expression and transportation to peroxisome.</title>
        <authorList>
            <person name="Fu X."/>
        </authorList>
    </citation>
    <scope>NUCLEOTIDE SEQUENCE [LARGE SCALE GENOMIC DNA]</scope>
</reference>
<sequence length="1216" mass="138830">MNSKRGKLLVNLALSGKETISKEMSDSQINELENVASTSTNTYNFRQNRQINYKLKHSDSSDCPSDFSSFSLSDGEDTICTDSVVSSESYESDVLNPIEGNYLYNENSNVIRPVRRPKINNQTSTENFENGKDKYLACPDCLGFFKRTFLRRHRKTCSLKPKNNKLSERENHLTTSQMFKICGGANKEFYDSLRLKNEVFKIMRPDEISKVAMNDILICSYGESLLSKHKRIQIRTTISNKMRELARQLITLRKTTAVQCFFDVLKPELFDNLVSATKIISGYNPETRTYKASSLALHMGTTLKQVCDQASKMIIKKSRFLSCDKPDESLKNIKRLKNLIISHWNAEVSSLALKDLNEKQWEKPKLFPFTRDIINFQKYVLKKAKEASDNVTKEEHAKKEYRRLSENILALTLLLNRKRIGEIQYLKVKTYNAEISINQQEEFLESLSESEKVLTKNFKRVITGGKGSKPVAILFPKDTQKYINVMLNVRSKYVPQTNEYLFANPGTENRWLSGYHTLKKLASESGVENKNLFTSTRLRKQIATVLQVMNITDSEMEQFAAFMGHTKKTHETYYRLPQDVYQTAKVSKLLLAINMGKGALYKGKTLDEIEFSDNLDSDSEPDSNSTKKISHNENAISNLAENVASTSNFKITNTPNVVCTNSSNSEQSDNEEEVCSEKTVSTVAERQHSNKPEVIELLGFSKSSKEGKAERRNIIALLRYETQFRKFVETGNSNKLPCIYCKRLVKPSYLKRHYKVCVVKPINKSNQKIQHQAQSQTLLACAADTENTAAAIQLKNEVFLRIRADDIALIAKKDDVIRRYGENYLKRHKRAQIVVPCSNKIRECAKLLKETRRRTNNNKLTFFDIISTCYYDIIVASAKTISRYDDTLKEYLAPSLAIHLGFAFEELESEPAEVTSSEEPFLPQFNNFDMDTFLECDKNSSVFQEFNAEEVFKMVLEDQSKNKLQDHELSNSDGDTDNSPSAVVTTENEITFETASICTQENCFECCRQNKSPPLLTENSNAHPTLNRAEPTSSQNQQDSIVIDNDVSSPVKGNKSEPNLCEVVEPNQDEASELASDSADYQIMASGKCHFLKEDAVPSKFNFPAHLKKHVSDRRILKRCLPIEDQSMDECFSKRQIMFPEEEDPKLATTMYVDAFISSLNIRAKQHSPEKIKLKKRIKVQQQKVRRRNKKITSMKGLIEELKKRGLSSDNLNSIL</sequence>
<feature type="region of interest" description="Disordered" evidence="2">
    <location>
        <begin position="1014"/>
        <end position="1041"/>
    </location>
</feature>
<dbReference type="GO" id="GO:0015074">
    <property type="term" value="P:DNA integration"/>
    <property type="evidence" value="ECO:0007669"/>
    <property type="project" value="InterPro"/>
</dbReference>
<dbReference type="GO" id="GO:0006310">
    <property type="term" value="P:DNA recombination"/>
    <property type="evidence" value="ECO:0007669"/>
    <property type="project" value="UniProtKB-KW"/>
</dbReference>
<organism evidence="3 4">
    <name type="scientific">Aquatica leii</name>
    <dbReference type="NCBI Taxonomy" id="1421715"/>
    <lineage>
        <taxon>Eukaryota</taxon>
        <taxon>Metazoa</taxon>
        <taxon>Ecdysozoa</taxon>
        <taxon>Arthropoda</taxon>
        <taxon>Hexapoda</taxon>
        <taxon>Insecta</taxon>
        <taxon>Pterygota</taxon>
        <taxon>Neoptera</taxon>
        <taxon>Endopterygota</taxon>
        <taxon>Coleoptera</taxon>
        <taxon>Polyphaga</taxon>
        <taxon>Elateriformia</taxon>
        <taxon>Elateroidea</taxon>
        <taxon>Lampyridae</taxon>
        <taxon>Luciolinae</taxon>
        <taxon>Aquatica</taxon>
    </lineage>
</organism>
<evidence type="ECO:0000313" key="4">
    <source>
        <dbReference type="Proteomes" id="UP001353858"/>
    </source>
</evidence>
<feature type="compositionally biased region" description="Polar residues" evidence="2">
    <location>
        <begin position="622"/>
        <end position="633"/>
    </location>
</feature>
<feature type="compositionally biased region" description="Polar residues" evidence="2">
    <location>
        <begin position="1014"/>
        <end position="1040"/>
    </location>
</feature>
<comment type="caution">
    <text evidence="3">The sequence shown here is derived from an EMBL/GenBank/DDBJ whole genome shotgun (WGS) entry which is preliminary data.</text>
</comment>
<name>A0AAN7SAN5_9COLE</name>
<dbReference type="Proteomes" id="UP001353858">
    <property type="component" value="Unassembled WGS sequence"/>
</dbReference>
<proteinExistence type="predicted"/>
<evidence type="ECO:0000313" key="3">
    <source>
        <dbReference type="EMBL" id="KAK4882271.1"/>
    </source>
</evidence>
<dbReference type="PANTHER" id="PTHR33480">
    <property type="entry name" value="SET DOMAIN-CONTAINING PROTEIN-RELATED"/>
    <property type="match status" value="1"/>
</dbReference>
<dbReference type="AlphaFoldDB" id="A0AAN7SAN5"/>
<feature type="region of interest" description="Disordered" evidence="2">
    <location>
        <begin position="613"/>
        <end position="633"/>
    </location>
</feature>
<dbReference type="EMBL" id="JARPUR010000002">
    <property type="protein sequence ID" value="KAK4882271.1"/>
    <property type="molecule type" value="Genomic_DNA"/>
</dbReference>
<dbReference type="InterPro" id="IPR013762">
    <property type="entry name" value="Integrase-like_cat_sf"/>
</dbReference>
<dbReference type="PANTHER" id="PTHR33480:SF1">
    <property type="entry name" value="TYR RECOMBINASE DOMAIN-CONTAINING PROTEIN"/>
    <property type="match status" value="1"/>
</dbReference>
<dbReference type="SUPFAM" id="SSF56349">
    <property type="entry name" value="DNA breaking-rejoining enzymes"/>
    <property type="match status" value="1"/>
</dbReference>
<accession>A0AAN7SAN5</accession>
<evidence type="ECO:0000256" key="1">
    <source>
        <dbReference type="ARBA" id="ARBA00023172"/>
    </source>
</evidence>
<dbReference type="GO" id="GO:0003677">
    <property type="term" value="F:DNA binding"/>
    <property type="evidence" value="ECO:0007669"/>
    <property type="project" value="InterPro"/>
</dbReference>